<accession>A0A967EAQ9</accession>
<feature type="transmembrane region" description="Helical" evidence="1">
    <location>
        <begin position="210"/>
        <end position="233"/>
    </location>
</feature>
<feature type="transmembrane region" description="Helical" evidence="1">
    <location>
        <begin position="67"/>
        <end position="94"/>
    </location>
</feature>
<keyword evidence="3" id="KW-1185">Reference proteome</keyword>
<keyword evidence="1" id="KW-0472">Membrane</keyword>
<evidence type="ECO:0008006" key="4">
    <source>
        <dbReference type="Google" id="ProtNLM"/>
    </source>
</evidence>
<evidence type="ECO:0000313" key="2">
    <source>
        <dbReference type="EMBL" id="NHO52628.1"/>
    </source>
</evidence>
<comment type="caution">
    <text evidence="2">The sequence shown here is derived from an EMBL/GenBank/DDBJ whole genome shotgun (WGS) entry which is preliminary data.</text>
</comment>
<dbReference type="Proteomes" id="UP000597459">
    <property type="component" value="Unassembled WGS sequence"/>
</dbReference>
<feature type="transmembrane region" description="Helical" evidence="1">
    <location>
        <begin position="296"/>
        <end position="317"/>
    </location>
</feature>
<organism evidence="2 3">
    <name type="scientific">Acetobacter estunensis</name>
    <dbReference type="NCBI Taxonomy" id="104097"/>
    <lineage>
        <taxon>Bacteria</taxon>
        <taxon>Pseudomonadati</taxon>
        <taxon>Pseudomonadota</taxon>
        <taxon>Alphaproteobacteria</taxon>
        <taxon>Acetobacterales</taxon>
        <taxon>Acetobacteraceae</taxon>
        <taxon>Acetobacter</taxon>
    </lineage>
</organism>
<keyword evidence="1" id="KW-1133">Transmembrane helix</keyword>
<feature type="transmembrane region" description="Helical" evidence="1">
    <location>
        <begin position="265"/>
        <end position="284"/>
    </location>
</feature>
<reference evidence="2" key="1">
    <citation type="submission" date="2019-11" db="EMBL/GenBank/DDBJ databases">
        <title>Description of new Acetobacter species.</title>
        <authorList>
            <person name="Cleenwerck I."/>
            <person name="Sombolestani A.S."/>
        </authorList>
    </citation>
    <scope>NUCLEOTIDE SEQUENCE</scope>
    <source>
        <strain evidence="2">LMG 1626</strain>
    </source>
</reference>
<feature type="transmembrane region" description="Helical" evidence="1">
    <location>
        <begin position="106"/>
        <end position="124"/>
    </location>
</feature>
<protein>
    <recommendedName>
        <fullName evidence="4">Glycosyltransferase RgtA/B/C/D-like domain-containing protein</fullName>
    </recommendedName>
</protein>
<evidence type="ECO:0000313" key="3">
    <source>
        <dbReference type="Proteomes" id="UP000597459"/>
    </source>
</evidence>
<dbReference type="EMBL" id="WOTH01000002">
    <property type="protein sequence ID" value="NHO52628.1"/>
    <property type="molecule type" value="Genomic_DNA"/>
</dbReference>
<gene>
    <name evidence="2" type="ORF">GOB87_01435</name>
</gene>
<sequence>MQPHPDCRTTRVKIAFLLLAFAILCRFQTFGNPLVHVDEEFYLFVGGRILQGNIPYVDIWDRKPVGLFLLYAFFHLFGPYRIWVYQIAALLSVWRTSFLIMKMARTIAPLGGAIAAALLYICWLELSGGEGGQSPVFYNLLVATAMARVVFQVLLQPAGPAHIRRTGLEAMALFGLALQIKYTVVFEGIYLGCFLLWYDRRIARSWISTLLDASLWIGVAILPTGLVAAFYYLEGHGQEWVFANINSIFLRSEGPTELVLNNIKHIVAVELPLILGGILTYFTIPRVSRYSVPVCFFELWAASSCLGLVVFGGWYNHYALPTFLPLALINAPLWNRTNGRIGLVSLIVMGTIWGEKRLGDYARRHGDRHTMEEFMQVLSKPSGCVFVYEGPVAPYDRVPWCHLTTHPFPGHFHQAMEAQATGMNPVTEIQHVLMQKPRYIFIEKIGPDGENTRTRSLLMEELNRNYHIVYSRKMSKKSENALQIFSRNTEFSTRSIP</sequence>
<dbReference type="AlphaFoldDB" id="A0A967EAQ9"/>
<evidence type="ECO:0000256" key="1">
    <source>
        <dbReference type="SAM" id="Phobius"/>
    </source>
</evidence>
<dbReference type="RefSeq" id="WP_166312768.1">
    <property type="nucleotide sequence ID" value="NZ_WOTH01000002.1"/>
</dbReference>
<keyword evidence="1" id="KW-0812">Transmembrane</keyword>
<feature type="transmembrane region" description="Helical" evidence="1">
    <location>
        <begin position="175"/>
        <end position="198"/>
    </location>
</feature>
<proteinExistence type="predicted"/>
<name>A0A967EAQ9_9PROT</name>